<evidence type="ECO:0000313" key="6">
    <source>
        <dbReference type="EMBL" id="CUQ14498.1"/>
    </source>
</evidence>
<protein>
    <submittedName>
        <fullName evidence="7">Amino acid ABC transporter substrate-binding protein</fullName>
    </submittedName>
    <submittedName>
        <fullName evidence="6">Sulfate starvation-induced protein 7</fullName>
    </submittedName>
</protein>
<evidence type="ECO:0000256" key="1">
    <source>
        <dbReference type="ARBA" id="ARBA00022729"/>
    </source>
</evidence>
<dbReference type="InterPro" id="IPR001320">
    <property type="entry name" value="Iontro_rcpt_C"/>
</dbReference>
<dbReference type="EMBL" id="CZBE01000029">
    <property type="protein sequence ID" value="CUQ14498.1"/>
    <property type="molecule type" value="Genomic_DNA"/>
</dbReference>
<evidence type="ECO:0000259" key="4">
    <source>
        <dbReference type="SMART" id="SM00062"/>
    </source>
</evidence>
<dbReference type="Gene3D" id="3.40.190.10">
    <property type="entry name" value="Periplasmic binding protein-like II"/>
    <property type="match status" value="2"/>
</dbReference>
<evidence type="ECO:0000259" key="5">
    <source>
        <dbReference type="SMART" id="SM00079"/>
    </source>
</evidence>
<dbReference type="PROSITE" id="PS51257">
    <property type="entry name" value="PROKAR_LIPOPROTEIN"/>
    <property type="match status" value="1"/>
</dbReference>
<evidence type="ECO:0000256" key="3">
    <source>
        <dbReference type="SAM" id="SignalP"/>
    </source>
</evidence>
<proteinExistence type="predicted"/>
<dbReference type="GO" id="GO:0015276">
    <property type="term" value="F:ligand-gated monoatomic ion channel activity"/>
    <property type="evidence" value="ECO:0007669"/>
    <property type="project" value="InterPro"/>
</dbReference>
<dbReference type="SMART" id="SM00062">
    <property type="entry name" value="PBPb"/>
    <property type="match status" value="1"/>
</dbReference>
<gene>
    <name evidence="6" type="primary">fliY</name>
    <name evidence="7" type="ORF">DXC40_01280</name>
    <name evidence="6" type="ORF">ERS852551_03305</name>
</gene>
<dbReference type="Proteomes" id="UP000095765">
    <property type="component" value="Unassembled WGS sequence"/>
</dbReference>
<accession>A0A174U307</accession>
<feature type="chain" id="PRO_5044057353" evidence="3">
    <location>
        <begin position="19"/>
        <end position="294"/>
    </location>
</feature>
<feature type="compositionally biased region" description="Polar residues" evidence="2">
    <location>
        <begin position="27"/>
        <end position="48"/>
    </location>
</feature>
<evidence type="ECO:0000313" key="8">
    <source>
        <dbReference type="Proteomes" id="UP000095765"/>
    </source>
</evidence>
<dbReference type="Pfam" id="PF00497">
    <property type="entry name" value="SBP_bac_3"/>
    <property type="match status" value="1"/>
</dbReference>
<feature type="domain" description="Solute-binding protein family 3/N-terminal" evidence="4">
    <location>
        <begin position="64"/>
        <end position="288"/>
    </location>
</feature>
<evidence type="ECO:0000256" key="2">
    <source>
        <dbReference type="SAM" id="MobiDB-lite"/>
    </source>
</evidence>
<feature type="signal peptide" evidence="3">
    <location>
        <begin position="1"/>
        <end position="18"/>
    </location>
</feature>
<feature type="region of interest" description="Disordered" evidence="2">
    <location>
        <begin position="27"/>
        <end position="55"/>
    </location>
</feature>
<organism evidence="6 8">
    <name type="scientific">Anaerotruncus colihominis</name>
    <dbReference type="NCBI Taxonomy" id="169435"/>
    <lineage>
        <taxon>Bacteria</taxon>
        <taxon>Bacillati</taxon>
        <taxon>Bacillota</taxon>
        <taxon>Clostridia</taxon>
        <taxon>Eubacteriales</taxon>
        <taxon>Oscillospiraceae</taxon>
        <taxon>Anaerotruncus</taxon>
    </lineage>
</organism>
<dbReference type="PANTHER" id="PTHR35936:SF34">
    <property type="entry name" value="ABC TRANSPORTER EXTRACELLULAR-BINDING PROTEIN YCKB-RELATED"/>
    <property type="match status" value="1"/>
</dbReference>
<dbReference type="OrthoDB" id="9775197at2"/>
<reference evidence="7 9" key="2">
    <citation type="submission" date="2018-08" db="EMBL/GenBank/DDBJ databases">
        <title>A genome reference for cultivated species of the human gut microbiota.</title>
        <authorList>
            <person name="Zou Y."/>
            <person name="Xue W."/>
            <person name="Luo G."/>
        </authorList>
    </citation>
    <scope>NUCLEOTIDE SEQUENCE [LARGE SCALE GENOMIC DNA]</scope>
    <source>
        <strain evidence="7 9">TF05-12AC</strain>
    </source>
</reference>
<name>A0A174U307_9FIRM</name>
<dbReference type="SMART" id="SM00079">
    <property type="entry name" value="PBPe"/>
    <property type="match status" value="1"/>
</dbReference>
<evidence type="ECO:0000313" key="7">
    <source>
        <dbReference type="EMBL" id="RGE69727.1"/>
    </source>
</evidence>
<dbReference type="GO" id="GO:0016020">
    <property type="term" value="C:membrane"/>
    <property type="evidence" value="ECO:0007669"/>
    <property type="project" value="InterPro"/>
</dbReference>
<feature type="domain" description="Ionotropic glutamate receptor C-terminal" evidence="5">
    <location>
        <begin position="64"/>
        <end position="287"/>
    </location>
</feature>
<dbReference type="PANTHER" id="PTHR35936">
    <property type="entry name" value="MEMBRANE-BOUND LYTIC MUREIN TRANSGLYCOSYLASE F"/>
    <property type="match status" value="1"/>
</dbReference>
<dbReference type="InterPro" id="IPR001638">
    <property type="entry name" value="Solute-binding_3/MltF_N"/>
</dbReference>
<dbReference type="RefSeq" id="WP_024730420.1">
    <property type="nucleotide sequence ID" value="NZ_CABIWA010000023.1"/>
</dbReference>
<dbReference type="GeneID" id="72465514"/>
<dbReference type="SUPFAM" id="SSF53850">
    <property type="entry name" value="Periplasmic binding protein-like II"/>
    <property type="match status" value="1"/>
</dbReference>
<dbReference type="Proteomes" id="UP000260828">
    <property type="component" value="Unassembled WGS sequence"/>
</dbReference>
<keyword evidence="1 3" id="KW-0732">Signal</keyword>
<reference evidence="6 8" key="1">
    <citation type="submission" date="2015-09" db="EMBL/GenBank/DDBJ databases">
        <authorList>
            <consortium name="Pathogen Informatics"/>
        </authorList>
    </citation>
    <scope>NUCLEOTIDE SEQUENCE [LARGE SCALE GENOMIC DNA]</scope>
    <source>
        <strain evidence="6 8">2789STDY5834939</strain>
    </source>
</reference>
<dbReference type="EMBL" id="QVME01000001">
    <property type="protein sequence ID" value="RGE69727.1"/>
    <property type="molecule type" value="Genomic_DNA"/>
</dbReference>
<dbReference type="CDD" id="cd00996">
    <property type="entry name" value="PBP2_AatB_like"/>
    <property type="match status" value="1"/>
</dbReference>
<sequence length="294" mass="31274">MKKTLTMLLAAVMCTAFAACGSSGTTPAAVSEPDASSQTAVSSDSAPVSSEAAASTTGSALPETFVVGLDASFPPMGFMDENNQVVGADIDLAQAVCDKLGMTLEAKPIDWDAKDMELSSDKISCIWNGLTVTAEREEAYELSPAYMNNEQVIVVMNDSEIKTKADLAGKTVAAQKDSSGLEALQKDEIYTSIKDGAAKEYGNYVDAMTDLEIGRCDAIVMDSVVANYYIAENSKPMVVLDDKMASEEYAIAFKKGNTALKDAVWGALGELRDEGKIAEISTKWFGRDDMINIA</sequence>
<evidence type="ECO:0000313" key="9">
    <source>
        <dbReference type="Proteomes" id="UP000260828"/>
    </source>
</evidence>
<dbReference type="AlphaFoldDB" id="A0A174U307"/>